<evidence type="ECO:0000313" key="5">
    <source>
        <dbReference type="EMBL" id="CAG8950287.1"/>
    </source>
</evidence>
<dbReference type="AlphaFoldDB" id="A0A9N9PQB6"/>
<feature type="region of interest" description="Disordered" evidence="1">
    <location>
        <begin position="475"/>
        <end position="806"/>
    </location>
</feature>
<feature type="compositionally biased region" description="Low complexity" evidence="1">
    <location>
        <begin position="651"/>
        <end position="674"/>
    </location>
</feature>
<keyword evidence="6" id="KW-1185">Reference proteome</keyword>
<dbReference type="OrthoDB" id="160645at2759"/>
<feature type="domain" description="DUF7029" evidence="3">
    <location>
        <begin position="86"/>
        <end position="184"/>
    </location>
</feature>
<feature type="compositionally biased region" description="Basic and acidic residues" evidence="1">
    <location>
        <begin position="524"/>
        <end position="537"/>
    </location>
</feature>
<feature type="compositionally biased region" description="Polar residues" evidence="1">
    <location>
        <begin position="724"/>
        <end position="735"/>
    </location>
</feature>
<dbReference type="Pfam" id="PF23865">
    <property type="entry name" value="DUF7223"/>
    <property type="match status" value="1"/>
</dbReference>
<accession>A0A9N9PQB6</accession>
<evidence type="ECO:0000313" key="6">
    <source>
        <dbReference type="Proteomes" id="UP000696280"/>
    </source>
</evidence>
<gene>
    <name evidence="5" type="ORF">HYFRA_00006779</name>
</gene>
<organism evidence="5 6">
    <name type="scientific">Hymenoscyphus fraxineus</name>
    <dbReference type="NCBI Taxonomy" id="746836"/>
    <lineage>
        <taxon>Eukaryota</taxon>
        <taxon>Fungi</taxon>
        <taxon>Dikarya</taxon>
        <taxon>Ascomycota</taxon>
        <taxon>Pezizomycotina</taxon>
        <taxon>Leotiomycetes</taxon>
        <taxon>Helotiales</taxon>
        <taxon>Helotiaceae</taxon>
        <taxon>Hymenoscyphus</taxon>
    </lineage>
</organism>
<feature type="signal peptide" evidence="2">
    <location>
        <begin position="1"/>
        <end position="21"/>
    </location>
</feature>
<feature type="compositionally biased region" description="Low complexity" evidence="1">
    <location>
        <begin position="760"/>
        <end position="798"/>
    </location>
</feature>
<evidence type="ECO:0000256" key="1">
    <source>
        <dbReference type="SAM" id="MobiDB-lite"/>
    </source>
</evidence>
<reference evidence="5" key="1">
    <citation type="submission" date="2021-07" db="EMBL/GenBank/DDBJ databases">
        <authorList>
            <person name="Durling M."/>
        </authorList>
    </citation>
    <scope>NUCLEOTIDE SEQUENCE</scope>
</reference>
<evidence type="ECO:0000259" key="3">
    <source>
        <dbReference type="Pfam" id="PF22974"/>
    </source>
</evidence>
<dbReference type="Proteomes" id="UP000696280">
    <property type="component" value="Unassembled WGS sequence"/>
</dbReference>
<protein>
    <submittedName>
        <fullName evidence="5">Uncharacterized protein</fullName>
    </submittedName>
</protein>
<feature type="compositionally biased region" description="Polar residues" evidence="1">
    <location>
        <begin position="675"/>
        <end position="687"/>
    </location>
</feature>
<feature type="compositionally biased region" description="Low complexity" evidence="1">
    <location>
        <begin position="601"/>
        <end position="610"/>
    </location>
</feature>
<evidence type="ECO:0000256" key="2">
    <source>
        <dbReference type="SAM" id="SignalP"/>
    </source>
</evidence>
<sequence length="806" mass="85851">MLSQHFLSLGLFLSSFHQVLALTLKPLASDHFVDNHGVAKRNRNGTHHIDHNHLDLQDYESFYWGGHGGDSLIYANLTVFFNEEYEFVIGMEKFDGMLNSVDCSENMMLEFKDNATFTYAKQAWNWVSDDVNNTFVMVANYDGCGDDQERQPYLINDIHFDPNTYKVYLEADQKEWEEVAKTYTFNMGYKPIMNSSVALAKRDDPDFTMSLASNFNKNLFATKVSGVDLSVDCVDCGIAGRMLVDFDLDVNLFSASKATMKVSPQDVVATMQLALTASGTLAKEYSWDKNLVSIPIEGIKVGKFAKIGAFLDVDVGFKMNEWTGEVRADFGAKASLSNSAVIKINALDPKNGEFSGWEPKLSALPLTVSAKVDGGVEIYAQPSITLSAEAFGKGLEMGLDLKMPYIQGDFSAMAISSGVCNTKKTIGVTVDAKAGVDLTVQVATAGNKANPLWEKSLFEKSWPLFNKCFPFGPDNAQSGVSQPPLPPKAPNTKVLPPKTQKPPKTRPTEEAPAKTLKPNPTKGQDPKTTKATDDGKKPTSKPAVTKSTKASDDETHPTVKPNSSKPTASTKVSSKDGESTPTSGKPKSTSASSKDDDSKPTSKVQSTKSTKSSDEDITSTVKPGSPTSKPTSGTSKPASGTSKASSKDSDTTTSGKAHPTTSSFSTIFTTKPSTNQTSKTTSRSKNPVTLPPFTHPTGVAGNATSQITSTSTSSLSTALPTGSNQLPTIHQSGSGTEHPATIPTHVASSHAGYANLPVPSGSAGSSTSSSSKTGAMTTSALSRTTKIVGTSTSVSISTAKSGGKYE</sequence>
<comment type="caution">
    <text evidence="5">The sequence shown here is derived from an EMBL/GenBank/DDBJ whole genome shotgun (WGS) entry which is preliminary data.</text>
</comment>
<dbReference type="Pfam" id="PF22974">
    <property type="entry name" value="DUF7029"/>
    <property type="match status" value="1"/>
</dbReference>
<feature type="compositionally biased region" description="Low complexity" evidence="1">
    <location>
        <begin position="704"/>
        <end position="723"/>
    </location>
</feature>
<keyword evidence="2" id="KW-0732">Signal</keyword>
<proteinExistence type="predicted"/>
<feature type="compositionally biased region" description="Low complexity" evidence="1">
    <location>
        <begin position="579"/>
        <end position="592"/>
    </location>
</feature>
<dbReference type="InterPro" id="IPR055647">
    <property type="entry name" value="DUF7223"/>
</dbReference>
<feature type="domain" description="DUF7223" evidence="4">
    <location>
        <begin position="209"/>
        <end position="470"/>
    </location>
</feature>
<name>A0A9N9PQB6_9HELO</name>
<feature type="chain" id="PRO_5040340497" evidence="2">
    <location>
        <begin position="22"/>
        <end position="806"/>
    </location>
</feature>
<evidence type="ECO:0000259" key="4">
    <source>
        <dbReference type="Pfam" id="PF23865"/>
    </source>
</evidence>
<feature type="compositionally biased region" description="Polar residues" evidence="1">
    <location>
        <begin position="560"/>
        <end position="572"/>
    </location>
</feature>
<feature type="compositionally biased region" description="Low complexity" evidence="1">
    <location>
        <begin position="618"/>
        <end position="644"/>
    </location>
</feature>
<dbReference type="EMBL" id="CAJVRL010000037">
    <property type="protein sequence ID" value="CAG8950287.1"/>
    <property type="molecule type" value="Genomic_DNA"/>
</dbReference>
<dbReference type="InterPro" id="IPR054293">
    <property type="entry name" value="DUF7029"/>
</dbReference>